<dbReference type="EMBL" id="VDMD01000001">
    <property type="protein sequence ID" value="TRM70351.1"/>
    <property type="molecule type" value="Genomic_DNA"/>
</dbReference>
<dbReference type="AlphaFoldDB" id="A0A550CZY4"/>
<dbReference type="InterPro" id="IPR019402">
    <property type="entry name" value="CWH43_N"/>
</dbReference>
<dbReference type="InterPro" id="IPR050911">
    <property type="entry name" value="DRAM/TMEM150_Autophagy_Mod"/>
</dbReference>
<comment type="caution">
    <text evidence="7">The sequence shown here is derived from an EMBL/GenBank/DDBJ whole genome shotgun (WGS) entry which is preliminary data.</text>
</comment>
<dbReference type="GO" id="GO:0005886">
    <property type="term" value="C:plasma membrane"/>
    <property type="evidence" value="ECO:0007669"/>
    <property type="project" value="TreeGrafter"/>
</dbReference>
<feature type="transmembrane region" description="Helical" evidence="5">
    <location>
        <begin position="15"/>
        <end position="40"/>
    </location>
</feature>
<evidence type="ECO:0000256" key="2">
    <source>
        <dbReference type="ARBA" id="ARBA00022692"/>
    </source>
</evidence>
<comment type="subcellular location">
    <subcellularLocation>
        <location evidence="1">Endomembrane system</location>
        <topology evidence="1">Multi-pass membrane protein</topology>
    </subcellularLocation>
</comment>
<feature type="transmembrane region" description="Helical" evidence="5">
    <location>
        <begin position="67"/>
        <end position="85"/>
    </location>
</feature>
<protein>
    <submittedName>
        <fullName evidence="7">Frag1/DRAM/Sfk1</fullName>
    </submittedName>
</protein>
<evidence type="ECO:0000313" key="8">
    <source>
        <dbReference type="Proteomes" id="UP000320762"/>
    </source>
</evidence>
<evidence type="ECO:0000256" key="1">
    <source>
        <dbReference type="ARBA" id="ARBA00004127"/>
    </source>
</evidence>
<keyword evidence="3 5" id="KW-1133">Transmembrane helix</keyword>
<evidence type="ECO:0000256" key="5">
    <source>
        <dbReference type="SAM" id="Phobius"/>
    </source>
</evidence>
<sequence length="258" mass="29370">MPDIGVPHAHRHHWYYVWFPLAAAFAWFATLWALLITWLASGRPHYVSQDGNIAYISDVGADILKPLFIVGCCFTGIGFVLSLVAERWLRHSGRLVPNMRKREKVFSILAILGSVIGGAGLILLSIFDTKRHTTLHRLFLLIFIVGVALSAIFTIVEFRWLAKDLPYLRKIKMSYMIKSVLATVLIVLAIAFGITLYYYNDVGAILEWTISFLYTFYLLTFFFDLRASRHVRKGELLYLKDVNGVQNGLQHPVHAQVV</sequence>
<evidence type="ECO:0000259" key="6">
    <source>
        <dbReference type="Pfam" id="PF10277"/>
    </source>
</evidence>
<evidence type="ECO:0000256" key="3">
    <source>
        <dbReference type="ARBA" id="ARBA00022989"/>
    </source>
</evidence>
<dbReference type="PANTHER" id="PTHR21324">
    <property type="entry name" value="FASTING-INDUCIBLE INTEGRAL MEMBRANE PROTEIN TM6P1-RELATED"/>
    <property type="match status" value="1"/>
</dbReference>
<keyword evidence="2 5" id="KW-0812">Transmembrane</keyword>
<dbReference type="Proteomes" id="UP000320762">
    <property type="component" value="Unassembled WGS sequence"/>
</dbReference>
<keyword evidence="4 5" id="KW-0472">Membrane</keyword>
<organism evidence="7 8">
    <name type="scientific">Schizophyllum amplum</name>
    <dbReference type="NCBI Taxonomy" id="97359"/>
    <lineage>
        <taxon>Eukaryota</taxon>
        <taxon>Fungi</taxon>
        <taxon>Dikarya</taxon>
        <taxon>Basidiomycota</taxon>
        <taxon>Agaricomycotina</taxon>
        <taxon>Agaricomycetes</taxon>
        <taxon>Agaricomycetidae</taxon>
        <taxon>Agaricales</taxon>
        <taxon>Schizophyllaceae</taxon>
        <taxon>Schizophyllum</taxon>
    </lineage>
</organism>
<evidence type="ECO:0000313" key="7">
    <source>
        <dbReference type="EMBL" id="TRM70351.1"/>
    </source>
</evidence>
<gene>
    <name evidence="7" type="ORF">BD626DRAFT_477143</name>
</gene>
<name>A0A550CZY4_9AGAR</name>
<feature type="transmembrane region" description="Helical" evidence="5">
    <location>
        <begin position="179"/>
        <end position="199"/>
    </location>
</feature>
<dbReference type="OrthoDB" id="10032492at2759"/>
<dbReference type="PANTHER" id="PTHR21324:SF2">
    <property type="entry name" value="EG:22E5.9 PROTEIN"/>
    <property type="match status" value="1"/>
</dbReference>
<dbReference type="GO" id="GO:0012505">
    <property type="term" value="C:endomembrane system"/>
    <property type="evidence" value="ECO:0007669"/>
    <property type="project" value="UniProtKB-SubCell"/>
</dbReference>
<evidence type="ECO:0000256" key="4">
    <source>
        <dbReference type="ARBA" id="ARBA00023136"/>
    </source>
</evidence>
<keyword evidence="8" id="KW-1185">Reference proteome</keyword>
<proteinExistence type="predicted"/>
<feature type="transmembrane region" description="Helical" evidence="5">
    <location>
        <begin position="138"/>
        <end position="158"/>
    </location>
</feature>
<feature type="domain" description="CWH43-like N-terminal" evidence="6">
    <location>
        <begin position="16"/>
        <end position="227"/>
    </location>
</feature>
<dbReference type="Pfam" id="PF10277">
    <property type="entry name" value="Frag1"/>
    <property type="match status" value="1"/>
</dbReference>
<reference evidence="7 8" key="1">
    <citation type="journal article" date="2019" name="New Phytol.">
        <title>Comparative genomics reveals unique wood-decay strategies and fruiting body development in the Schizophyllaceae.</title>
        <authorList>
            <person name="Almasi E."/>
            <person name="Sahu N."/>
            <person name="Krizsan K."/>
            <person name="Balint B."/>
            <person name="Kovacs G.M."/>
            <person name="Kiss B."/>
            <person name="Cseklye J."/>
            <person name="Drula E."/>
            <person name="Henrissat B."/>
            <person name="Nagy I."/>
            <person name="Chovatia M."/>
            <person name="Adam C."/>
            <person name="LaButti K."/>
            <person name="Lipzen A."/>
            <person name="Riley R."/>
            <person name="Grigoriev I.V."/>
            <person name="Nagy L.G."/>
        </authorList>
    </citation>
    <scope>NUCLEOTIDE SEQUENCE [LARGE SCALE GENOMIC DNA]</scope>
    <source>
        <strain evidence="7 8">NL-1724</strain>
    </source>
</reference>
<accession>A0A550CZY4</accession>
<feature type="transmembrane region" description="Helical" evidence="5">
    <location>
        <begin position="105"/>
        <end position="126"/>
    </location>
</feature>
<dbReference type="STRING" id="97359.A0A550CZY4"/>
<feature type="transmembrane region" description="Helical" evidence="5">
    <location>
        <begin position="205"/>
        <end position="223"/>
    </location>
</feature>